<evidence type="ECO:0000313" key="3">
    <source>
        <dbReference type="Proteomes" id="UP001201262"/>
    </source>
</evidence>
<proteinExistence type="predicted"/>
<dbReference type="SUPFAM" id="SSF54001">
    <property type="entry name" value="Cysteine proteinases"/>
    <property type="match status" value="1"/>
</dbReference>
<dbReference type="RefSeq" id="XP_046077286.1">
    <property type="nucleotide sequence ID" value="XM_046209153.1"/>
</dbReference>
<dbReference type="Pfam" id="PF00443">
    <property type="entry name" value="UCH"/>
    <property type="match status" value="1"/>
</dbReference>
<dbReference type="GO" id="GO:0004843">
    <property type="term" value="F:cysteine-type deubiquitinase activity"/>
    <property type="evidence" value="ECO:0007669"/>
    <property type="project" value="InterPro"/>
</dbReference>
<feature type="domain" description="Peptidase C19 ubiquitin carboxyl-terminal hydrolase" evidence="1">
    <location>
        <begin position="34"/>
        <end position="134"/>
    </location>
</feature>
<protein>
    <recommendedName>
        <fullName evidence="1">Peptidase C19 ubiquitin carboxyl-terminal hydrolase domain-containing protein</fullName>
    </recommendedName>
</protein>
<dbReference type="Proteomes" id="UP001201262">
    <property type="component" value="Unassembled WGS sequence"/>
</dbReference>
<dbReference type="GO" id="GO:0016579">
    <property type="term" value="P:protein deubiquitination"/>
    <property type="evidence" value="ECO:0007669"/>
    <property type="project" value="InterPro"/>
</dbReference>
<dbReference type="InterPro" id="IPR001394">
    <property type="entry name" value="Peptidase_C19_UCH"/>
</dbReference>
<reference evidence="2" key="1">
    <citation type="submission" date="2021-12" db="EMBL/GenBank/DDBJ databases">
        <title>Convergent genome expansion in fungi linked to evolution of root-endophyte symbiosis.</title>
        <authorList>
            <consortium name="DOE Joint Genome Institute"/>
            <person name="Ke Y.-H."/>
            <person name="Bonito G."/>
            <person name="Liao H.-L."/>
            <person name="Looney B."/>
            <person name="Rojas-Flechas A."/>
            <person name="Nash J."/>
            <person name="Hameed K."/>
            <person name="Schadt C."/>
            <person name="Martin F."/>
            <person name="Crous P.W."/>
            <person name="Miettinen O."/>
            <person name="Magnuson J.K."/>
            <person name="Labbe J."/>
            <person name="Jacobson D."/>
            <person name="Doktycz M.J."/>
            <person name="Veneault-Fourrey C."/>
            <person name="Kuo A."/>
            <person name="Mondo S."/>
            <person name="Calhoun S."/>
            <person name="Riley R."/>
            <person name="Ohm R."/>
            <person name="LaButti K."/>
            <person name="Andreopoulos B."/>
            <person name="Pangilinan J."/>
            <person name="Nolan M."/>
            <person name="Tritt A."/>
            <person name="Clum A."/>
            <person name="Lipzen A."/>
            <person name="Daum C."/>
            <person name="Barry K."/>
            <person name="Grigoriev I.V."/>
            <person name="Vilgalys R."/>
        </authorList>
    </citation>
    <scope>NUCLEOTIDE SEQUENCE</scope>
    <source>
        <strain evidence="2">PMI_201</strain>
    </source>
</reference>
<evidence type="ECO:0000259" key="1">
    <source>
        <dbReference type="Pfam" id="PF00443"/>
    </source>
</evidence>
<accession>A0AAD4Q0M6</accession>
<name>A0AAD4Q0M6_9EURO</name>
<dbReference type="EMBL" id="JAJTJA010000002">
    <property type="protein sequence ID" value="KAH8704268.1"/>
    <property type="molecule type" value="Genomic_DNA"/>
</dbReference>
<gene>
    <name evidence="2" type="ORF">BGW36DRAFT_100268</name>
</gene>
<dbReference type="GeneID" id="70239440"/>
<dbReference type="InterPro" id="IPR038765">
    <property type="entry name" value="Papain-like_cys_pep_sf"/>
</dbReference>
<dbReference type="Gene3D" id="3.90.70.10">
    <property type="entry name" value="Cysteine proteinases"/>
    <property type="match status" value="1"/>
</dbReference>
<keyword evidence="3" id="KW-1185">Reference proteome</keyword>
<sequence>MIRDKALDFGRRHAELLEPHPDPLDNSTVDGFPGVKCYRNLIYTLLFHTPVLSNYIDEYHIADCPDKAKGCMICRFRNLAKRVWAPGRIRDHTFNYDTDRFWREAIDRVWDWDIQQDTQKYMQALLDTLNRNWWAEYNLQNGNEMAMTLVPMNGSGVFYP</sequence>
<comment type="caution">
    <text evidence="2">The sequence shown here is derived from an EMBL/GenBank/DDBJ whole genome shotgun (WGS) entry which is preliminary data.</text>
</comment>
<evidence type="ECO:0000313" key="2">
    <source>
        <dbReference type="EMBL" id="KAH8704268.1"/>
    </source>
</evidence>
<dbReference type="AlphaFoldDB" id="A0AAD4Q0M6"/>
<organism evidence="2 3">
    <name type="scientific">Talaromyces proteolyticus</name>
    <dbReference type="NCBI Taxonomy" id="1131652"/>
    <lineage>
        <taxon>Eukaryota</taxon>
        <taxon>Fungi</taxon>
        <taxon>Dikarya</taxon>
        <taxon>Ascomycota</taxon>
        <taxon>Pezizomycotina</taxon>
        <taxon>Eurotiomycetes</taxon>
        <taxon>Eurotiomycetidae</taxon>
        <taxon>Eurotiales</taxon>
        <taxon>Trichocomaceae</taxon>
        <taxon>Talaromyces</taxon>
        <taxon>Talaromyces sect. Bacilispori</taxon>
    </lineage>
</organism>